<evidence type="ECO:0000259" key="2">
    <source>
        <dbReference type="Pfam" id="PF05569"/>
    </source>
</evidence>
<keyword evidence="1" id="KW-0812">Transmembrane</keyword>
<gene>
    <name evidence="3" type="ORF">MFU01_29710</name>
    <name evidence="4" type="ORF">SAMN05443572_10139</name>
</gene>
<reference evidence="4 5" key="1">
    <citation type="submission" date="2016-10" db="EMBL/GenBank/DDBJ databases">
        <authorList>
            <person name="Varghese N."/>
            <person name="Submissions S."/>
        </authorList>
    </citation>
    <scope>NUCLEOTIDE SEQUENCE [LARGE SCALE GENOMIC DNA]</scope>
    <source>
        <strain evidence="4 5">DSM 16525</strain>
    </source>
</reference>
<keyword evidence="1" id="KW-1133">Transmembrane helix</keyword>
<feature type="domain" description="Peptidase M56" evidence="2">
    <location>
        <begin position="140"/>
        <end position="329"/>
    </location>
</feature>
<dbReference type="Proteomes" id="UP000183760">
    <property type="component" value="Unassembled WGS sequence"/>
</dbReference>
<dbReference type="RefSeq" id="WP_074948277.1">
    <property type="nucleotide sequence ID" value="NZ_BJXR01000026.1"/>
</dbReference>
<name>A0A511T1B0_MYXFU</name>
<evidence type="ECO:0000313" key="6">
    <source>
        <dbReference type="Proteomes" id="UP000321514"/>
    </source>
</evidence>
<accession>A0A511T1B0</accession>
<evidence type="ECO:0000313" key="3">
    <source>
        <dbReference type="EMBL" id="GEN07934.1"/>
    </source>
</evidence>
<comment type="caution">
    <text evidence="3">The sequence shown here is derived from an EMBL/GenBank/DDBJ whole genome shotgun (WGS) entry which is preliminary data.</text>
</comment>
<organism evidence="3 6">
    <name type="scientific">Myxococcus fulvus</name>
    <dbReference type="NCBI Taxonomy" id="33"/>
    <lineage>
        <taxon>Bacteria</taxon>
        <taxon>Pseudomonadati</taxon>
        <taxon>Myxococcota</taxon>
        <taxon>Myxococcia</taxon>
        <taxon>Myxococcales</taxon>
        <taxon>Cystobacterineae</taxon>
        <taxon>Myxococcaceae</taxon>
        <taxon>Myxococcus</taxon>
    </lineage>
</organism>
<dbReference type="Gene3D" id="3.30.2010.10">
    <property type="entry name" value="Metalloproteases ('zincins'), catalytic domain"/>
    <property type="match status" value="1"/>
</dbReference>
<dbReference type="InterPro" id="IPR052173">
    <property type="entry name" value="Beta-lactam_resp_regulator"/>
</dbReference>
<keyword evidence="5" id="KW-1185">Reference proteome</keyword>
<dbReference type="CDD" id="cd07341">
    <property type="entry name" value="M56_BlaR1_MecR1_like"/>
    <property type="match status" value="1"/>
</dbReference>
<protein>
    <submittedName>
        <fullName evidence="4">BlaR1 peptidase M56</fullName>
    </submittedName>
</protein>
<evidence type="ECO:0000313" key="5">
    <source>
        <dbReference type="Proteomes" id="UP000183760"/>
    </source>
</evidence>
<feature type="transmembrane region" description="Helical" evidence="1">
    <location>
        <begin position="43"/>
        <end position="62"/>
    </location>
</feature>
<dbReference type="EMBL" id="BJXR01000026">
    <property type="protein sequence ID" value="GEN07934.1"/>
    <property type="molecule type" value="Genomic_DNA"/>
</dbReference>
<evidence type="ECO:0000256" key="1">
    <source>
        <dbReference type="SAM" id="Phobius"/>
    </source>
</evidence>
<dbReference type="OrthoDB" id="15218at2"/>
<dbReference type="EMBL" id="FOIB01000001">
    <property type="protein sequence ID" value="SES74696.1"/>
    <property type="molecule type" value="Genomic_DNA"/>
</dbReference>
<dbReference type="Proteomes" id="UP000321514">
    <property type="component" value="Unassembled WGS sequence"/>
</dbReference>
<dbReference type="InterPro" id="IPR008756">
    <property type="entry name" value="Peptidase_M56"/>
</dbReference>
<proteinExistence type="predicted"/>
<dbReference type="AlphaFoldDB" id="A0A511T1B0"/>
<reference evidence="3 6" key="2">
    <citation type="submission" date="2019-07" db="EMBL/GenBank/DDBJ databases">
        <title>Whole genome shotgun sequence of Myxococcus fulvus NBRC 100333.</title>
        <authorList>
            <person name="Hosoyama A."/>
            <person name="Uohara A."/>
            <person name="Ohji S."/>
            <person name="Ichikawa N."/>
        </authorList>
    </citation>
    <scope>NUCLEOTIDE SEQUENCE [LARGE SCALE GENOMIC DNA]</scope>
    <source>
        <strain evidence="3 6">NBRC 100333</strain>
    </source>
</reference>
<feature type="transmembrane region" description="Helical" evidence="1">
    <location>
        <begin position="12"/>
        <end position="31"/>
    </location>
</feature>
<keyword evidence="1" id="KW-0472">Membrane</keyword>
<dbReference type="Pfam" id="PF05569">
    <property type="entry name" value="Peptidase_M56"/>
    <property type="match status" value="1"/>
</dbReference>
<sequence length="666" mass="71319">MSGLVMESLGWALVHSLWQGALVAVGLAAALLTVGRHAANARYALACGALVLAVALPVATGWRHATRARAEQSGSSRGEAAPAFQAARAQVMERVSRALRVDSRPALEAARDPGFDWRHATPAAALAWLWERASEAAPRLLRWLVFAWVAGVGLSSGRLTAEWVRLHQLARRALPAPREWQERLDALSGRLGLKRAVRLLQSVEVDVPSTVGWLSPVVLLPVSTLSGLPARQLEMVLAHELAHIRRHDFAVNLAQVVVETLFFYHPAVRWMSNVIRVEREHCCDDVAVGASPNPVSYARALTALETLRVMPAVESHAMSALGGSLPERVRRLVSPPASRCSSRWVAGASVLTLISGLAVAAPLASLVMAQTPPSTLAVLPAPPEPPAPAAPPAPPFPAMDVKVDIAPRVKLAAAPKVKVDFEREDDVDGSTRVGAGQPLSVDQLVALKVAGVTPERVKELRGMGFEPTVANLVGMGHAGVTPEFVKRMNQVFGRELEAGMLVELRHLGVTPEYVAALSGAGFETKNPRDVMDARAVGVSEQYVQGLKEAGYSGLPLQQVIELRAVGVDPGFISALGKSGLTKLTADQLQELRAVGVNPAWLEQMRSAGVDTKDPAVLTELRAVGVNPDFLRELNAAGLKNLTTEELVRLRTGGVDAEFIRRMRDTK</sequence>
<dbReference type="PANTHER" id="PTHR34978:SF3">
    <property type="entry name" value="SLR0241 PROTEIN"/>
    <property type="match status" value="1"/>
</dbReference>
<dbReference type="PANTHER" id="PTHR34978">
    <property type="entry name" value="POSSIBLE SENSOR-TRANSDUCER PROTEIN BLAR"/>
    <property type="match status" value="1"/>
</dbReference>
<evidence type="ECO:0000313" key="4">
    <source>
        <dbReference type="EMBL" id="SES74696.1"/>
    </source>
</evidence>
<dbReference type="STRING" id="1334629.MFUL124B02_01090"/>